<dbReference type="EMBL" id="KU057088">
    <property type="protein sequence ID" value="APG29294.1"/>
    <property type="molecule type" value="mRNA"/>
</dbReference>
<evidence type="ECO:0000256" key="7">
    <source>
        <dbReference type="ARBA" id="ARBA00022679"/>
    </source>
</evidence>
<dbReference type="SUPFAM" id="SSF48576">
    <property type="entry name" value="Terpenoid synthases"/>
    <property type="match status" value="1"/>
</dbReference>
<dbReference type="UniPathway" id="UPA00767">
    <property type="reaction ID" value="UER00751"/>
</dbReference>
<dbReference type="GO" id="GO:0045338">
    <property type="term" value="P:farnesyl diphosphate metabolic process"/>
    <property type="evidence" value="ECO:0007669"/>
    <property type="project" value="InterPro"/>
</dbReference>
<comment type="cofactor">
    <cofactor evidence="2 13">
        <name>Mg(2+)</name>
        <dbReference type="ChEBI" id="CHEBI:18420"/>
    </cofactor>
</comment>
<feature type="transmembrane region" description="Helical" evidence="13">
    <location>
        <begin position="387"/>
        <end position="406"/>
    </location>
</feature>
<comment type="catalytic activity">
    <reaction evidence="12">
        <text>2 (2E,6E)-farnesyl diphosphate + NADPH + H(+) = squalene + 2 diphosphate + NADP(+)</text>
        <dbReference type="Rhea" id="RHEA:32295"/>
        <dbReference type="ChEBI" id="CHEBI:15378"/>
        <dbReference type="ChEBI" id="CHEBI:15440"/>
        <dbReference type="ChEBI" id="CHEBI:33019"/>
        <dbReference type="ChEBI" id="CHEBI:57783"/>
        <dbReference type="ChEBI" id="CHEBI:58349"/>
        <dbReference type="ChEBI" id="CHEBI:175763"/>
        <dbReference type="EC" id="2.5.1.21"/>
    </reaction>
    <physiologicalReaction direction="left-to-right" evidence="12">
        <dbReference type="Rhea" id="RHEA:32296"/>
    </physiologicalReaction>
</comment>
<dbReference type="GO" id="GO:0009753">
    <property type="term" value="P:response to jasmonic acid"/>
    <property type="evidence" value="ECO:0007669"/>
    <property type="project" value="UniProtKB-ARBA"/>
</dbReference>
<dbReference type="PROSITE" id="PS01045">
    <property type="entry name" value="SQUALEN_PHYTOEN_SYN_2"/>
    <property type="match status" value="1"/>
</dbReference>
<evidence type="ECO:0000256" key="9">
    <source>
        <dbReference type="ARBA" id="ARBA00023229"/>
    </source>
</evidence>
<reference evidence="14" key="1">
    <citation type="submission" date="2015-11" db="EMBL/GenBank/DDBJ databases">
        <authorList>
            <person name="Zhang Y."/>
            <person name="Guo Z."/>
        </authorList>
    </citation>
    <scope>NUCLEOTIDE SEQUENCE</scope>
</reference>
<organism evidence="14">
    <name type="scientific">Saussurea involucrata</name>
    <dbReference type="NCBI Taxonomy" id="200489"/>
    <lineage>
        <taxon>Eukaryota</taxon>
        <taxon>Viridiplantae</taxon>
        <taxon>Streptophyta</taxon>
        <taxon>Embryophyta</taxon>
        <taxon>Tracheophyta</taxon>
        <taxon>Spermatophyta</taxon>
        <taxon>Magnoliopsida</taxon>
        <taxon>eudicotyledons</taxon>
        <taxon>Gunneridae</taxon>
        <taxon>Pentapetalae</taxon>
        <taxon>asterids</taxon>
        <taxon>campanulids</taxon>
        <taxon>Asterales</taxon>
        <taxon>Asteraceae</taxon>
        <taxon>Carduoideae</taxon>
        <taxon>Cardueae</taxon>
        <taxon>Saussureinae</taxon>
        <taxon>Saussurea</taxon>
    </lineage>
</organism>
<protein>
    <recommendedName>
        <fullName evidence="6 13">Squalene synthase</fullName>
        <ecNumber evidence="6 13">2.5.1.21</ecNumber>
    </recommendedName>
</protein>
<dbReference type="GO" id="GO:0005789">
    <property type="term" value="C:endoplasmic reticulum membrane"/>
    <property type="evidence" value="ECO:0007669"/>
    <property type="project" value="TreeGrafter"/>
</dbReference>
<dbReference type="EC" id="2.5.1.21" evidence="6 13"/>
<keyword evidence="13" id="KW-0812">Transmembrane</keyword>
<comment type="subcellular location">
    <subcellularLocation>
        <location evidence="3">Endoplasmic reticulum</location>
    </subcellularLocation>
</comment>
<keyword evidence="7 13" id="KW-0808">Transferase</keyword>
<dbReference type="FunFam" id="1.10.600.10:FF:000012">
    <property type="entry name" value="Squalene synthase 1"/>
    <property type="match status" value="1"/>
</dbReference>
<dbReference type="PANTHER" id="PTHR11626:SF2">
    <property type="entry name" value="SQUALENE SYNTHASE"/>
    <property type="match status" value="1"/>
</dbReference>
<evidence type="ECO:0000256" key="8">
    <source>
        <dbReference type="ARBA" id="ARBA00022824"/>
    </source>
</evidence>
<dbReference type="InterPro" id="IPR006449">
    <property type="entry name" value="Squal_synth-like"/>
</dbReference>
<evidence type="ECO:0000256" key="6">
    <source>
        <dbReference type="ARBA" id="ARBA00012373"/>
    </source>
</evidence>
<evidence type="ECO:0000256" key="13">
    <source>
        <dbReference type="RuleBase" id="RU368088"/>
    </source>
</evidence>
<keyword evidence="13" id="KW-1133">Transmembrane helix</keyword>
<evidence type="ECO:0000256" key="12">
    <source>
        <dbReference type="ARBA" id="ARBA00049223"/>
    </source>
</evidence>
<keyword evidence="13" id="KW-0472">Membrane</keyword>
<evidence type="ECO:0000256" key="11">
    <source>
        <dbReference type="ARBA" id="ARBA00048854"/>
    </source>
</evidence>
<comment type="similarity">
    <text evidence="5 13">Belongs to the phytoene/squalene synthase family.</text>
</comment>
<evidence type="ECO:0000313" key="14">
    <source>
        <dbReference type="EMBL" id="APG29294.1"/>
    </source>
</evidence>
<evidence type="ECO:0000256" key="4">
    <source>
        <dbReference type="ARBA" id="ARBA00005057"/>
    </source>
</evidence>
<proteinExistence type="evidence at transcript level"/>
<dbReference type="GO" id="GO:0051996">
    <property type="term" value="F:squalene synthase [NAD(P)H] activity"/>
    <property type="evidence" value="ECO:0007669"/>
    <property type="project" value="UniProtKB-UniRule"/>
</dbReference>
<dbReference type="InterPro" id="IPR033904">
    <property type="entry name" value="Trans_IPPS_HH"/>
</dbReference>
<name>A0A247YZX7_9ASTR</name>
<evidence type="ECO:0000256" key="1">
    <source>
        <dbReference type="ARBA" id="ARBA00001936"/>
    </source>
</evidence>
<dbReference type="NCBIfam" id="TIGR01559">
    <property type="entry name" value="squal_synth"/>
    <property type="match status" value="1"/>
</dbReference>
<comment type="function">
    <text evidence="10">Component of the triterpene saponins (e.g. ginsenosides or panaxosides) and phytosterols biosynthetic pathways. Catalyzes the biosynthesis of squalene.</text>
</comment>
<gene>
    <name evidence="14" type="primary">SQS2</name>
</gene>
<dbReference type="CDD" id="cd00683">
    <property type="entry name" value="Trans_IPPS_HH"/>
    <property type="match status" value="1"/>
</dbReference>
<comment type="pathway">
    <text evidence="4 13">Terpene metabolism; lanosterol biosynthesis; lanosterol from farnesyl diphosphate: step 1/3.</text>
</comment>
<keyword evidence="9" id="KW-0414">Isoprene biosynthesis</keyword>
<dbReference type="AlphaFoldDB" id="A0A247YZX7"/>
<dbReference type="InterPro" id="IPR008949">
    <property type="entry name" value="Isoprenoid_synthase_dom_sf"/>
</dbReference>
<evidence type="ECO:0000256" key="5">
    <source>
        <dbReference type="ARBA" id="ARBA00006251"/>
    </source>
</evidence>
<dbReference type="Gene3D" id="1.10.600.10">
    <property type="entry name" value="Farnesyl Diphosphate Synthase"/>
    <property type="match status" value="1"/>
</dbReference>
<dbReference type="PANTHER" id="PTHR11626">
    <property type="entry name" value="FARNESYL-DIPHOSPHATE FARNESYLTRANSFERASE"/>
    <property type="match status" value="1"/>
</dbReference>
<evidence type="ECO:0000256" key="10">
    <source>
        <dbReference type="ARBA" id="ARBA00046165"/>
    </source>
</evidence>
<dbReference type="PROSITE" id="PS01044">
    <property type="entry name" value="SQUALEN_PHYTOEN_SYN_1"/>
    <property type="match status" value="1"/>
</dbReference>
<keyword evidence="8" id="KW-0256">Endoplasmic reticulum</keyword>
<comment type="function">
    <text evidence="13">Catalyzes the condensation of 2 farnesyl pyrophosphate (FPP) moieties to form squalene.</text>
</comment>
<evidence type="ECO:0000256" key="3">
    <source>
        <dbReference type="ARBA" id="ARBA00004240"/>
    </source>
</evidence>
<dbReference type="Pfam" id="PF00494">
    <property type="entry name" value="SQS_PSY"/>
    <property type="match status" value="1"/>
</dbReference>
<comment type="catalytic activity">
    <reaction evidence="11">
        <text>2 (2E,6E)-farnesyl diphosphate + NADH + H(+) = squalene + 2 diphosphate + NAD(+)</text>
        <dbReference type="Rhea" id="RHEA:32299"/>
        <dbReference type="ChEBI" id="CHEBI:15378"/>
        <dbReference type="ChEBI" id="CHEBI:15440"/>
        <dbReference type="ChEBI" id="CHEBI:33019"/>
        <dbReference type="ChEBI" id="CHEBI:57540"/>
        <dbReference type="ChEBI" id="CHEBI:57945"/>
        <dbReference type="ChEBI" id="CHEBI:175763"/>
        <dbReference type="EC" id="2.5.1.21"/>
    </reaction>
    <physiologicalReaction direction="left-to-right" evidence="11">
        <dbReference type="Rhea" id="RHEA:32300"/>
    </physiologicalReaction>
</comment>
<comment type="cofactor">
    <cofactor evidence="1">
        <name>Mn(2+)</name>
        <dbReference type="ChEBI" id="CHEBI:29035"/>
    </cofactor>
</comment>
<dbReference type="InterPro" id="IPR019845">
    <property type="entry name" value="Squalene/phytoene_synthase_CS"/>
</dbReference>
<dbReference type="InterPro" id="IPR044844">
    <property type="entry name" value="Trans_IPPS_euk-type"/>
</dbReference>
<accession>A0A247YZX7</accession>
<dbReference type="SFLD" id="SFLDG01018">
    <property type="entry name" value="Squalene/Phytoene_Synthase_Lik"/>
    <property type="match status" value="1"/>
</dbReference>
<dbReference type="InterPro" id="IPR002060">
    <property type="entry name" value="Squ/phyt_synthse"/>
</dbReference>
<dbReference type="SFLD" id="SFLDS00005">
    <property type="entry name" value="Isoprenoid_Synthase_Type_I"/>
    <property type="match status" value="1"/>
</dbReference>
<dbReference type="GO" id="GO:0055056">
    <property type="term" value="F:D-glucose transmembrane transporter activity"/>
    <property type="evidence" value="ECO:0007669"/>
    <property type="project" value="UniProtKB-UniRule"/>
</dbReference>
<dbReference type="GO" id="GO:0008299">
    <property type="term" value="P:isoprenoid biosynthetic process"/>
    <property type="evidence" value="ECO:0007669"/>
    <property type="project" value="UniProtKB-KW"/>
</dbReference>
<sequence>MGSLKAVLKHPDDFYPLLKLKMAAKAAEKQIPSEPHWGFCYSMLHKVSRSFALVIQQLNPELRDAVCIFYLVLRALDTVEDDTSIAADIKVPILIAFHQHIYDRDWHFACGTKEYKVLMDQFHHVSTAFSELSKSYQDAIEDITMRMGAGMAKFICKEVETIDDYDEYCHYVAGLVGLGLSKLFYASGTEILFPDSISNSMGLFLQKTNIIRDYLEDINEIPKSRMFWPREIWSKYVNKLEDLKYEENSKKAVECLNDMVTNALIHIEDCLKYMSDLRDPAIFKFCAIPQIMAIGTLALCYNNIEVFRGVVKMRRGLTAKVIDRTKTMADVYGAFYDFSSMLKSKVDMHDPNAKTTISRIEAAQKICRDSGTLTNRKSYIVKSDPSYSPALIALVFIILAILYAYVSANRPNKIKLTL</sequence>
<evidence type="ECO:0000256" key="2">
    <source>
        <dbReference type="ARBA" id="ARBA00001946"/>
    </source>
</evidence>